<dbReference type="AlphaFoldDB" id="A0A2N9FWV8"/>
<evidence type="ECO:0000313" key="1">
    <source>
        <dbReference type="EMBL" id="SPC91590.1"/>
    </source>
</evidence>
<evidence type="ECO:0008006" key="2">
    <source>
        <dbReference type="Google" id="ProtNLM"/>
    </source>
</evidence>
<reference evidence="1" key="1">
    <citation type="submission" date="2018-02" db="EMBL/GenBank/DDBJ databases">
        <authorList>
            <person name="Cohen D.B."/>
            <person name="Kent A.D."/>
        </authorList>
    </citation>
    <scope>NUCLEOTIDE SEQUENCE</scope>
</reference>
<proteinExistence type="predicted"/>
<accession>A0A2N9FWV8</accession>
<name>A0A2N9FWV8_FAGSY</name>
<dbReference type="EMBL" id="OIVN01001236">
    <property type="protein sequence ID" value="SPC91590.1"/>
    <property type="molecule type" value="Genomic_DNA"/>
</dbReference>
<sequence>MTSFRTAHYVEEKNEDLLRLNLDLFDEAREKASYRVESYQRKMAQYYNTKVKLRHFEIGDLVLKRVTQATKDPSQGKLGPNWEGPYKVVHYFRRGTYHLEDMGSRKLPHPWSAEHLKEYYP</sequence>
<gene>
    <name evidence="1" type="ORF">FSB_LOCUS19472</name>
</gene>
<dbReference type="PANTHER" id="PTHR48475">
    <property type="entry name" value="RIBONUCLEASE H"/>
    <property type="match status" value="1"/>
</dbReference>
<organism evidence="1">
    <name type="scientific">Fagus sylvatica</name>
    <name type="common">Beechnut</name>
    <dbReference type="NCBI Taxonomy" id="28930"/>
    <lineage>
        <taxon>Eukaryota</taxon>
        <taxon>Viridiplantae</taxon>
        <taxon>Streptophyta</taxon>
        <taxon>Embryophyta</taxon>
        <taxon>Tracheophyta</taxon>
        <taxon>Spermatophyta</taxon>
        <taxon>Magnoliopsida</taxon>
        <taxon>eudicotyledons</taxon>
        <taxon>Gunneridae</taxon>
        <taxon>Pentapetalae</taxon>
        <taxon>rosids</taxon>
        <taxon>fabids</taxon>
        <taxon>Fagales</taxon>
        <taxon>Fagaceae</taxon>
        <taxon>Fagus</taxon>
    </lineage>
</organism>
<protein>
    <recommendedName>
        <fullName evidence="2">Integrase zinc-binding domain-containing protein</fullName>
    </recommendedName>
</protein>
<dbReference type="PANTHER" id="PTHR48475:SF2">
    <property type="entry name" value="RIBONUCLEASE H"/>
    <property type="match status" value="1"/>
</dbReference>